<evidence type="ECO:0000256" key="7">
    <source>
        <dbReference type="ARBA" id="ARBA00022857"/>
    </source>
</evidence>
<dbReference type="Proteomes" id="UP000516437">
    <property type="component" value="Chromosome 4"/>
</dbReference>
<keyword evidence="5" id="KW-0274">FAD</keyword>
<dbReference type="Pfam" id="PF08022">
    <property type="entry name" value="FAD_binding_8"/>
    <property type="match status" value="1"/>
</dbReference>
<keyword evidence="9" id="KW-0560">Oxidoreductase</keyword>
<dbReference type="SFLD" id="SFLDG01168">
    <property type="entry name" value="Ferric_reductase_subgroup_(FRE"/>
    <property type="match status" value="1"/>
</dbReference>
<dbReference type="Gene3D" id="2.40.30.10">
    <property type="entry name" value="Translation factors"/>
    <property type="match status" value="1"/>
</dbReference>
<evidence type="ECO:0000256" key="11">
    <source>
        <dbReference type="SAM" id="MobiDB-lite"/>
    </source>
</evidence>
<dbReference type="Pfam" id="PF08030">
    <property type="entry name" value="NAD_binding_6"/>
    <property type="match status" value="1"/>
</dbReference>
<gene>
    <name evidence="14" type="ORF">CJ030_MR4G015459</name>
</gene>
<comment type="caution">
    <text evidence="14">The sequence shown here is derived from an EMBL/GenBank/DDBJ whole genome shotgun (WGS) entry which is preliminary data.</text>
</comment>
<organism evidence="14 15">
    <name type="scientific">Morella rubra</name>
    <name type="common">Chinese bayberry</name>
    <dbReference type="NCBI Taxonomy" id="262757"/>
    <lineage>
        <taxon>Eukaryota</taxon>
        <taxon>Viridiplantae</taxon>
        <taxon>Streptophyta</taxon>
        <taxon>Embryophyta</taxon>
        <taxon>Tracheophyta</taxon>
        <taxon>Spermatophyta</taxon>
        <taxon>Magnoliopsida</taxon>
        <taxon>eudicotyledons</taxon>
        <taxon>Gunneridae</taxon>
        <taxon>Pentapetalae</taxon>
        <taxon>rosids</taxon>
        <taxon>fabids</taxon>
        <taxon>Fagales</taxon>
        <taxon>Myricaceae</taxon>
        <taxon>Morella</taxon>
    </lineage>
</organism>
<feature type="transmembrane region" description="Helical" evidence="12">
    <location>
        <begin position="210"/>
        <end position="229"/>
    </location>
</feature>
<evidence type="ECO:0000256" key="9">
    <source>
        <dbReference type="ARBA" id="ARBA00023002"/>
    </source>
</evidence>
<evidence type="ECO:0000256" key="2">
    <source>
        <dbReference type="ARBA" id="ARBA00022630"/>
    </source>
</evidence>
<dbReference type="InterPro" id="IPR013130">
    <property type="entry name" value="Fe3_Rdtase_TM_dom"/>
</dbReference>
<feature type="transmembrane region" description="Helical" evidence="12">
    <location>
        <begin position="391"/>
        <end position="411"/>
    </location>
</feature>
<evidence type="ECO:0000313" key="14">
    <source>
        <dbReference type="EMBL" id="KAB1216845.1"/>
    </source>
</evidence>
<evidence type="ECO:0000256" key="1">
    <source>
        <dbReference type="ARBA" id="ARBA00004141"/>
    </source>
</evidence>
<name>A0A6A1VVS8_9ROSI</name>
<dbReference type="FunFam" id="2.40.30.10:FF:000059">
    <property type="entry name" value="dual oxidase isoform X1"/>
    <property type="match status" value="1"/>
</dbReference>
<dbReference type="GO" id="GO:0005886">
    <property type="term" value="C:plasma membrane"/>
    <property type="evidence" value="ECO:0007669"/>
    <property type="project" value="TreeGrafter"/>
</dbReference>
<keyword evidence="3 12" id="KW-0812">Transmembrane</keyword>
<sequence length="732" mass="83158">MNIEFQIPQEPDVSMRSLSSSSSTSSSSSAASSCSASIVSSAFSPVQTEHHGTGPTHNRIQLRENGEVSMAKSDIEGLVSPIDIMGNGGMEWKDVEERFNLLASTENNGFEAEVKWSDFGFCIGMQESPEFAAELLRALRGRMDWKIRMTKCELHCLWRRMTILLSASTNKLSLIHEAENYATLIMEELDTENRGYIEAEVLFRSYWRRAWIVLLWLAVCSVLFAWKFIQYRDRAAFQVMGYCLSTAKGAAETLKLNMALILLPVCRNTITRLRKHRWINSIVPFNDNLNFHKLIAGGIVVGVILHGGTHLACDFPRISGSDQTIFRQTIAAGFGFHQPSYIEILATTEVATGIVMVIFMAIAFSLATKWPRRQSPSLPSSVRRVTGYNTFWYSHHLFILVYALLIVHSIFLFLTHNLKEKTTWMYLAIPVLLYAGERIFRAIRSDLYEVEILEASIHPGKVVSLKLQKPEGFKYRSGMYTLVQCPQISPFEWHPFSLTSAPEDEYLRVHIRTLGDWSYQIYSLFQEAKLSAANRYPKIYLDGPYGAASQDYIKYDIVVLIGLGIGATPFMSILKNVVNGHQKSGFRECSIRKGPLKAYLFWVTREQSSFDWFRDVMKEVSKPNQKQSTVEMHTFLTSVYEEGDVRSALLSAIQALYYAKNGIDIISQTPVPTHFARPNWSSIFSKLARQHREAKIGVFYCGPSAPARDLEKLCTKFSTKTSTRFVFHKENY</sequence>
<dbReference type="InterPro" id="IPR017938">
    <property type="entry name" value="Riboflavin_synthase-like_b-brl"/>
</dbReference>
<dbReference type="InterPro" id="IPR000778">
    <property type="entry name" value="Cyt_b245_heavy_chain"/>
</dbReference>
<accession>A0A6A1VVS8</accession>
<dbReference type="PROSITE" id="PS51384">
    <property type="entry name" value="FAD_FR"/>
    <property type="match status" value="1"/>
</dbReference>
<dbReference type="Pfam" id="PF08414">
    <property type="entry name" value="NADPH_Ox"/>
    <property type="match status" value="1"/>
</dbReference>
<dbReference type="SUPFAM" id="SSF52343">
    <property type="entry name" value="Ferredoxin reductase-like, C-terminal NADP-linked domain"/>
    <property type="match status" value="1"/>
</dbReference>
<feature type="compositionally biased region" description="Low complexity" evidence="11">
    <location>
        <begin position="14"/>
        <end position="31"/>
    </location>
</feature>
<dbReference type="GO" id="GO:0046872">
    <property type="term" value="F:metal ion binding"/>
    <property type="evidence" value="ECO:0007669"/>
    <property type="project" value="UniProtKB-KW"/>
</dbReference>
<proteinExistence type="predicted"/>
<dbReference type="GO" id="GO:0009653">
    <property type="term" value="P:anatomical structure morphogenesis"/>
    <property type="evidence" value="ECO:0007669"/>
    <property type="project" value="UniProtKB-ARBA"/>
</dbReference>
<dbReference type="InterPro" id="IPR039261">
    <property type="entry name" value="FNR_nucleotide-bd"/>
</dbReference>
<dbReference type="PANTHER" id="PTHR11972:SF127">
    <property type="entry name" value="RESPIRATORY BURST OXIDASE HOMOLOG PROTEIN A-LIKE"/>
    <property type="match status" value="1"/>
</dbReference>
<evidence type="ECO:0000256" key="12">
    <source>
        <dbReference type="SAM" id="Phobius"/>
    </source>
</evidence>
<keyword evidence="2" id="KW-0285">Flavoprotein</keyword>
<dbReference type="InterPro" id="IPR017927">
    <property type="entry name" value="FAD-bd_FR_type"/>
</dbReference>
<dbReference type="GO" id="GO:0016174">
    <property type="term" value="F:NAD(P)H oxidase H2O2-forming activity"/>
    <property type="evidence" value="ECO:0007669"/>
    <property type="project" value="TreeGrafter"/>
</dbReference>
<dbReference type="InterPro" id="IPR013112">
    <property type="entry name" value="FAD-bd_8"/>
</dbReference>
<dbReference type="OrthoDB" id="167398at2759"/>
<evidence type="ECO:0000256" key="8">
    <source>
        <dbReference type="ARBA" id="ARBA00022989"/>
    </source>
</evidence>
<dbReference type="InterPro" id="IPR050369">
    <property type="entry name" value="RBOH/FRE"/>
</dbReference>
<dbReference type="PRINTS" id="PR00466">
    <property type="entry name" value="GP91PHOX"/>
</dbReference>
<keyword evidence="4" id="KW-0479">Metal-binding</keyword>
<keyword evidence="8 12" id="KW-1133">Transmembrane helix</keyword>
<feature type="region of interest" description="Disordered" evidence="11">
    <location>
        <begin position="1"/>
        <end position="31"/>
    </location>
</feature>
<keyword evidence="6" id="KW-0106">Calcium</keyword>
<dbReference type="SFLD" id="SFLDG01169">
    <property type="entry name" value="NADPH_oxidase_subgroup_(NOX)"/>
    <property type="match status" value="1"/>
</dbReference>
<dbReference type="Gene3D" id="3.40.50.80">
    <property type="entry name" value="Nucleotide-binding domain of ferredoxin-NADP reductase (FNR) module"/>
    <property type="match status" value="1"/>
</dbReference>
<dbReference type="GO" id="GO:0042742">
    <property type="term" value="P:defense response to bacterium"/>
    <property type="evidence" value="ECO:0007669"/>
    <property type="project" value="UniProtKB-ARBA"/>
</dbReference>
<evidence type="ECO:0000256" key="5">
    <source>
        <dbReference type="ARBA" id="ARBA00022827"/>
    </source>
</evidence>
<dbReference type="SUPFAM" id="SSF63380">
    <property type="entry name" value="Riboflavin synthase domain-like"/>
    <property type="match status" value="1"/>
</dbReference>
<feature type="transmembrane region" description="Helical" evidence="12">
    <location>
        <begin position="350"/>
        <end position="370"/>
    </location>
</feature>
<dbReference type="InterPro" id="IPR013623">
    <property type="entry name" value="NADPH_Ox"/>
</dbReference>
<feature type="transmembrane region" description="Helical" evidence="12">
    <location>
        <begin position="423"/>
        <end position="440"/>
    </location>
</feature>
<dbReference type="CDD" id="cd06186">
    <property type="entry name" value="NOX_Duox_like_FAD_NADP"/>
    <property type="match status" value="1"/>
</dbReference>
<dbReference type="PANTHER" id="PTHR11972">
    <property type="entry name" value="NADPH OXIDASE"/>
    <property type="match status" value="1"/>
</dbReference>
<dbReference type="AlphaFoldDB" id="A0A6A1VVS8"/>
<dbReference type="Gene3D" id="1.10.238.10">
    <property type="entry name" value="EF-hand"/>
    <property type="match status" value="1"/>
</dbReference>
<dbReference type="GO" id="GO:0004601">
    <property type="term" value="F:peroxidase activity"/>
    <property type="evidence" value="ECO:0007669"/>
    <property type="project" value="InterPro"/>
</dbReference>
<feature type="domain" description="FAD-binding FR-type" evidence="13">
    <location>
        <begin position="445"/>
        <end position="551"/>
    </location>
</feature>
<dbReference type="GO" id="GO:0016175">
    <property type="term" value="F:superoxide-generating NAD(P)H oxidase activity"/>
    <property type="evidence" value="ECO:0007669"/>
    <property type="project" value="UniProtKB-ARBA"/>
</dbReference>
<evidence type="ECO:0000256" key="3">
    <source>
        <dbReference type="ARBA" id="ARBA00022692"/>
    </source>
</evidence>
<reference evidence="14 15" key="1">
    <citation type="journal article" date="2019" name="Plant Biotechnol. J.">
        <title>The red bayberry genome and genetic basis of sex determination.</title>
        <authorList>
            <person name="Jia H.M."/>
            <person name="Jia H.J."/>
            <person name="Cai Q.L."/>
            <person name="Wang Y."/>
            <person name="Zhao H.B."/>
            <person name="Yang W.F."/>
            <person name="Wang G.Y."/>
            <person name="Li Y.H."/>
            <person name="Zhan D.L."/>
            <person name="Shen Y.T."/>
            <person name="Niu Q.F."/>
            <person name="Chang L."/>
            <person name="Qiu J."/>
            <person name="Zhao L."/>
            <person name="Xie H.B."/>
            <person name="Fu W.Y."/>
            <person name="Jin J."/>
            <person name="Li X.W."/>
            <person name="Jiao Y."/>
            <person name="Zhou C.C."/>
            <person name="Tu T."/>
            <person name="Chai C.Y."/>
            <person name="Gao J.L."/>
            <person name="Fan L.J."/>
            <person name="van de Weg E."/>
            <person name="Wang J.Y."/>
            <person name="Gao Z.S."/>
        </authorList>
    </citation>
    <scope>NUCLEOTIDE SEQUENCE [LARGE SCALE GENOMIC DNA]</scope>
    <source>
        <tissue evidence="14">Leaves</tissue>
    </source>
</reference>
<dbReference type="InterPro" id="IPR013121">
    <property type="entry name" value="Fe_red_NAD-bd_6"/>
</dbReference>
<keyword evidence="10 12" id="KW-0472">Membrane</keyword>
<evidence type="ECO:0000256" key="6">
    <source>
        <dbReference type="ARBA" id="ARBA00022837"/>
    </source>
</evidence>
<dbReference type="Pfam" id="PF01794">
    <property type="entry name" value="Ferric_reduct"/>
    <property type="match status" value="1"/>
</dbReference>
<keyword evidence="7" id="KW-0521">NADP</keyword>
<comment type="subcellular location">
    <subcellularLocation>
        <location evidence="1">Membrane</location>
        <topology evidence="1">Multi-pass membrane protein</topology>
    </subcellularLocation>
</comment>
<dbReference type="EMBL" id="RXIC02000022">
    <property type="protein sequence ID" value="KAB1216845.1"/>
    <property type="molecule type" value="Genomic_DNA"/>
</dbReference>
<evidence type="ECO:0000259" key="13">
    <source>
        <dbReference type="PROSITE" id="PS51384"/>
    </source>
</evidence>
<protein>
    <recommendedName>
        <fullName evidence="13">FAD-binding FR-type domain-containing protein</fullName>
    </recommendedName>
</protein>
<evidence type="ECO:0000256" key="10">
    <source>
        <dbReference type="ARBA" id="ARBA00023136"/>
    </source>
</evidence>
<keyword evidence="15" id="KW-1185">Reference proteome</keyword>
<evidence type="ECO:0000313" key="15">
    <source>
        <dbReference type="Proteomes" id="UP000516437"/>
    </source>
</evidence>
<evidence type="ECO:0000256" key="4">
    <source>
        <dbReference type="ARBA" id="ARBA00022723"/>
    </source>
</evidence>